<dbReference type="EMBL" id="VRMN01000005">
    <property type="protein sequence ID" value="KAA8494229.1"/>
    <property type="molecule type" value="Genomic_DNA"/>
</dbReference>
<proteinExistence type="predicted"/>
<sequence length="186" mass="20934">MEQNILGVFASLPDYGVPPRYRDGETLGRHIRGCLLRFVRDNIVLPLQGRGISMQNISIDIRHTLRTLYWGGRKETYECRRKSDGGKRYDIVAVTPESGCPRPCIGELLLFLKISYTTCPVNVQAAEYPNARMTVEHNPTEWNVAVISPWNLCALDNCYCNIASPVLHHLVADDTLDNLLCIQSAC</sequence>
<evidence type="ECO:0000313" key="1">
    <source>
        <dbReference type="EMBL" id="KAA8494229.1"/>
    </source>
</evidence>
<comment type="caution">
    <text evidence="1">The sequence shown here is derived from an EMBL/GenBank/DDBJ whole genome shotgun (WGS) entry which is preliminary data.</text>
</comment>
<organism evidence="1 2">
    <name type="scientific">Porphyridium purpureum</name>
    <name type="common">Red alga</name>
    <name type="synonym">Porphyridium cruentum</name>
    <dbReference type="NCBI Taxonomy" id="35688"/>
    <lineage>
        <taxon>Eukaryota</taxon>
        <taxon>Rhodophyta</taxon>
        <taxon>Bangiophyceae</taxon>
        <taxon>Porphyridiales</taxon>
        <taxon>Porphyridiaceae</taxon>
        <taxon>Porphyridium</taxon>
    </lineage>
</organism>
<keyword evidence="2" id="KW-1185">Reference proteome</keyword>
<dbReference type="AlphaFoldDB" id="A0A5J4YS54"/>
<accession>A0A5J4YS54</accession>
<dbReference type="Proteomes" id="UP000324585">
    <property type="component" value="Unassembled WGS sequence"/>
</dbReference>
<name>A0A5J4YS54_PORPP</name>
<reference evidence="2" key="1">
    <citation type="journal article" date="2019" name="Nat. Commun.">
        <title>Expansion of phycobilisome linker gene families in mesophilic red algae.</title>
        <authorList>
            <person name="Lee J."/>
            <person name="Kim D."/>
            <person name="Bhattacharya D."/>
            <person name="Yoon H.S."/>
        </authorList>
    </citation>
    <scope>NUCLEOTIDE SEQUENCE [LARGE SCALE GENOMIC DNA]</scope>
    <source>
        <strain evidence="2">CCMP 1328</strain>
    </source>
</reference>
<protein>
    <submittedName>
        <fullName evidence="1">Uncharacterized protein</fullName>
    </submittedName>
</protein>
<evidence type="ECO:0000313" key="2">
    <source>
        <dbReference type="Proteomes" id="UP000324585"/>
    </source>
</evidence>
<gene>
    <name evidence="1" type="ORF">FVE85_4204</name>
</gene>